<proteinExistence type="predicted"/>
<keyword evidence="2" id="KW-1185">Reference proteome</keyword>
<comment type="caution">
    <text evidence="1">The sequence shown here is derived from an EMBL/GenBank/DDBJ whole genome shotgun (WGS) entry which is preliminary data.</text>
</comment>
<organism evidence="1 2">
    <name type="scientific">Citrus sinensis</name>
    <name type="common">Sweet orange</name>
    <name type="synonym">Citrus aurantium var. sinensis</name>
    <dbReference type="NCBI Taxonomy" id="2711"/>
    <lineage>
        <taxon>Eukaryota</taxon>
        <taxon>Viridiplantae</taxon>
        <taxon>Streptophyta</taxon>
        <taxon>Embryophyta</taxon>
        <taxon>Tracheophyta</taxon>
        <taxon>Spermatophyta</taxon>
        <taxon>Magnoliopsida</taxon>
        <taxon>eudicotyledons</taxon>
        <taxon>Gunneridae</taxon>
        <taxon>Pentapetalae</taxon>
        <taxon>rosids</taxon>
        <taxon>malvids</taxon>
        <taxon>Sapindales</taxon>
        <taxon>Rutaceae</taxon>
        <taxon>Aurantioideae</taxon>
        <taxon>Citrus</taxon>
    </lineage>
</organism>
<accession>A0ACB8KR18</accession>
<sequence length="645" mass="72712">MSERNVVSWTAMVNGYSRFGFVDEAFMLFSESIRTGVRGNEKMFVCVMNLCGRRLDFELGRQIHASILKCHCRNLIVDSAILHFYAQFGDFSSAFCAFDGMSERDVVSWTAMITACSQQARGDEAIFMFSRMLSEGFLPNEFTVCSVLKACGEERALKLGRQLHAAIVKKLYKDDVFIRTSLVDMYAKCGEILDSRRVFDEMGNRNTVTWTSIIAGYAREGLGEEAIGLFRVMKRRKIHANNLTIVSILKACGLIGAFQLGKEVHAQIIKNFIQSNEHIGSTLVWFYCKNGEFPVASKVLQQMPLRDVVSWTAIISGYACLGHESEALDFLKDMLEEGVEPNPFTYSSALKACAKLENVSQGMLIHSSVKKTTSLSNVYVGSALINMYAKCGYISEASQVFDNMPERNLFTWKSMIVGYARNGLCQEALKLMYRMQAEGFEVDDYILITVYNACGDIEWNAESSSGKHEVLVTVRKLAFSETIFSPCLLNVTEKVIEIGRLMDSVVLQLCYNGWWETLADGRTEYVNAKNTVFLVRKDCTFEQFMARVYEVLQINPNEYSLSMKTTLRSSNTMYRACSLPMDIFNDEMVNVVLHMASDVVNYGCIPIFVTTYPRVPAENPEPLVESETSFRANESVPDIEEDVLP</sequence>
<evidence type="ECO:0000313" key="1">
    <source>
        <dbReference type="EMBL" id="KAH9756754.1"/>
    </source>
</evidence>
<evidence type="ECO:0000313" key="2">
    <source>
        <dbReference type="Proteomes" id="UP000829398"/>
    </source>
</evidence>
<name>A0ACB8KR18_CITSI</name>
<dbReference type="Proteomes" id="UP000829398">
    <property type="component" value="Chromosome 5"/>
</dbReference>
<protein>
    <submittedName>
        <fullName evidence="1">Pentatricopeptide repeat-containing protein</fullName>
    </submittedName>
</protein>
<gene>
    <name evidence="1" type="ORF">KPL71_016176</name>
</gene>
<dbReference type="EMBL" id="CM039174">
    <property type="protein sequence ID" value="KAH9756754.1"/>
    <property type="molecule type" value="Genomic_DNA"/>
</dbReference>
<reference evidence="2" key="1">
    <citation type="journal article" date="2023" name="Hortic. Res.">
        <title>A chromosome-level phased genome enabling allele-level studies in sweet orange: a case study on citrus Huanglongbing tolerance.</title>
        <authorList>
            <person name="Wu B."/>
            <person name="Yu Q."/>
            <person name="Deng Z."/>
            <person name="Duan Y."/>
            <person name="Luo F."/>
            <person name="Gmitter F. Jr."/>
        </authorList>
    </citation>
    <scope>NUCLEOTIDE SEQUENCE [LARGE SCALE GENOMIC DNA]</scope>
    <source>
        <strain evidence="2">cv. Valencia</strain>
    </source>
</reference>